<protein>
    <submittedName>
        <fullName evidence="2">PilZ domain-containing protein</fullName>
    </submittedName>
</protein>
<dbReference type="Proteomes" id="UP000765845">
    <property type="component" value="Unassembled WGS sequence"/>
</dbReference>
<name>A0ABX1GEB0_9GAMM</name>
<dbReference type="SUPFAM" id="SSF141371">
    <property type="entry name" value="PilZ domain-like"/>
    <property type="match status" value="1"/>
</dbReference>
<dbReference type="Gene3D" id="2.40.10.220">
    <property type="entry name" value="predicted glycosyltransferase like domains"/>
    <property type="match status" value="1"/>
</dbReference>
<dbReference type="EMBL" id="JAAWWK010000002">
    <property type="protein sequence ID" value="NKI16807.1"/>
    <property type="molecule type" value="Genomic_DNA"/>
</dbReference>
<dbReference type="Pfam" id="PF07238">
    <property type="entry name" value="PilZ"/>
    <property type="match status" value="1"/>
</dbReference>
<reference evidence="2 3" key="1">
    <citation type="submission" date="2020-04" db="EMBL/GenBank/DDBJ databases">
        <authorList>
            <person name="Yoon J."/>
        </authorList>
    </citation>
    <scope>NUCLEOTIDE SEQUENCE [LARGE SCALE GENOMIC DNA]</scope>
    <source>
        <strain evidence="2 3">KMU-166</strain>
    </source>
</reference>
<dbReference type="RefSeq" id="WP_168449357.1">
    <property type="nucleotide sequence ID" value="NZ_JAAWWK010000002.1"/>
</dbReference>
<comment type="caution">
    <text evidence="2">The sequence shown here is derived from an EMBL/GenBank/DDBJ whole genome shotgun (WGS) entry which is preliminary data.</text>
</comment>
<dbReference type="InterPro" id="IPR009875">
    <property type="entry name" value="PilZ_domain"/>
</dbReference>
<evidence type="ECO:0000259" key="1">
    <source>
        <dbReference type="Pfam" id="PF07238"/>
    </source>
</evidence>
<gene>
    <name evidence="2" type="ORF">HCU74_05150</name>
</gene>
<organism evidence="2 3">
    <name type="scientific">Spongiibacter thalassae</name>
    <dbReference type="NCBI Taxonomy" id="2721624"/>
    <lineage>
        <taxon>Bacteria</taxon>
        <taxon>Pseudomonadati</taxon>
        <taxon>Pseudomonadota</taxon>
        <taxon>Gammaproteobacteria</taxon>
        <taxon>Cellvibrionales</taxon>
        <taxon>Spongiibacteraceae</taxon>
        <taxon>Spongiibacter</taxon>
    </lineage>
</organism>
<feature type="domain" description="PilZ" evidence="1">
    <location>
        <begin position="2"/>
        <end position="86"/>
    </location>
</feature>
<sequence length="141" mass="16174">MREYLRHPSNIPLDVRVVAQHMESHAHTRDVSMAGLCCEVAREIRCGSEVEFCVPLLSEDYVGKGVVAWCRPSSEGYQLGIEFSNEGDVFRVKMVEQLCQIEAYRREIQACDGRELDGEQAAREWIQRFAADFNRRFTLSS</sequence>
<evidence type="ECO:0000313" key="3">
    <source>
        <dbReference type="Proteomes" id="UP000765845"/>
    </source>
</evidence>
<keyword evidence="3" id="KW-1185">Reference proteome</keyword>
<evidence type="ECO:0000313" key="2">
    <source>
        <dbReference type="EMBL" id="NKI16807.1"/>
    </source>
</evidence>
<accession>A0ABX1GEB0</accession>
<proteinExistence type="predicted"/>